<name>A0A550BUT2_9AGAR</name>
<organism evidence="2 3">
    <name type="scientific">Schizophyllum amplum</name>
    <dbReference type="NCBI Taxonomy" id="97359"/>
    <lineage>
        <taxon>Eukaryota</taxon>
        <taxon>Fungi</taxon>
        <taxon>Dikarya</taxon>
        <taxon>Basidiomycota</taxon>
        <taxon>Agaricomycotina</taxon>
        <taxon>Agaricomycetes</taxon>
        <taxon>Agaricomycetidae</taxon>
        <taxon>Agaricales</taxon>
        <taxon>Schizophyllaceae</taxon>
        <taxon>Schizophyllum</taxon>
    </lineage>
</organism>
<sequence>MMPPPLRRVRPLLRSPSAADHVDKARRLIGGSDASRCRRDCRAYDVFVVAMSSGTSSTRAYADMPPTLHEDDRGTGGAERRHHRHHSGPVAAGLDADLVTGVGLGMRFDVSLRERVDVVGRGRSLYTAGGRAHGDGVQRRRRLTSLLCGLGDGAGGHDAAGQWRRRRGWRPRMGAARSAAIHSASGGIAPPPPMRARARGETRARPEAAHRGGAQRRRSLRAAILLDSGLGNWRSGRTSRGEGDARAAEGRAAPPYCSTRVEGFRGWCGRSRLRGARGRPRIRAARSAALICGLGSMCLGDGARGRVAAGPGRDRAAGGRAWGRRVAPPFNWRSAAARRVFTHVRRGHACPLFSLPCWRGIVDVDTGGATRWDGTRRWAPPSLRVSYGGSGGRLCRARVDSGTSFGSLPVRSRRVHKEDYLVAEGRAPAATARSAVAYHGTISFFDRSEAAVAAMQRAGAPDEEEDGAAEGRAHRDGARRRRKLQYPRSVSRWSRGDAGVVARGARTRRPLARAMGLGGHGGAPEG</sequence>
<dbReference type="AlphaFoldDB" id="A0A550BUT2"/>
<dbReference type="Proteomes" id="UP000320762">
    <property type="component" value="Unassembled WGS sequence"/>
</dbReference>
<proteinExistence type="predicted"/>
<reference evidence="2 3" key="1">
    <citation type="journal article" date="2019" name="New Phytol.">
        <title>Comparative genomics reveals unique wood-decay strategies and fruiting body development in the Schizophyllaceae.</title>
        <authorList>
            <person name="Almasi E."/>
            <person name="Sahu N."/>
            <person name="Krizsan K."/>
            <person name="Balint B."/>
            <person name="Kovacs G.M."/>
            <person name="Kiss B."/>
            <person name="Cseklye J."/>
            <person name="Drula E."/>
            <person name="Henrissat B."/>
            <person name="Nagy I."/>
            <person name="Chovatia M."/>
            <person name="Adam C."/>
            <person name="LaButti K."/>
            <person name="Lipzen A."/>
            <person name="Riley R."/>
            <person name="Grigoriev I.V."/>
            <person name="Nagy L.G."/>
        </authorList>
    </citation>
    <scope>NUCLEOTIDE SEQUENCE [LARGE SCALE GENOMIC DNA]</scope>
    <source>
        <strain evidence="2 3">NL-1724</strain>
    </source>
</reference>
<evidence type="ECO:0000313" key="3">
    <source>
        <dbReference type="Proteomes" id="UP000320762"/>
    </source>
</evidence>
<comment type="caution">
    <text evidence="2">The sequence shown here is derived from an EMBL/GenBank/DDBJ whole genome shotgun (WGS) entry which is preliminary data.</text>
</comment>
<feature type="region of interest" description="Disordered" evidence="1">
    <location>
        <begin position="455"/>
        <end position="526"/>
    </location>
</feature>
<accession>A0A550BUT2</accession>
<feature type="compositionally biased region" description="Basic and acidic residues" evidence="1">
    <location>
        <begin position="198"/>
        <end position="210"/>
    </location>
</feature>
<protein>
    <submittedName>
        <fullName evidence="2">Uncharacterized protein</fullName>
    </submittedName>
</protein>
<evidence type="ECO:0000313" key="2">
    <source>
        <dbReference type="EMBL" id="TRM56297.1"/>
    </source>
</evidence>
<feature type="compositionally biased region" description="Gly residues" evidence="1">
    <location>
        <begin position="516"/>
        <end position="526"/>
    </location>
</feature>
<feature type="region of interest" description="Disordered" evidence="1">
    <location>
        <begin position="58"/>
        <end position="89"/>
    </location>
</feature>
<gene>
    <name evidence="2" type="ORF">BD626DRAFT_575821</name>
</gene>
<dbReference type="EMBL" id="VDMD01000073">
    <property type="protein sequence ID" value="TRM56297.1"/>
    <property type="molecule type" value="Genomic_DNA"/>
</dbReference>
<keyword evidence="3" id="KW-1185">Reference proteome</keyword>
<feature type="compositionally biased region" description="Low complexity" evidence="1">
    <location>
        <begin position="179"/>
        <end position="188"/>
    </location>
</feature>
<feature type="region of interest" description="Disordered" evidence="1">
    <location>
        <begin position="179"/>
        <end position="218"/>
    </location>
</feature>
<evidence type="ECO:0000256" key="1">
    <source>
        <dbReference type="SAM" id="MobiDB-lite"/>
    </source>
</evidence>